<reference evidence="8" key="1">
    <citation type="journal article" date="2019" name="Int. J. Syst. Evol. Microbiol.">
        <title>The Global Catalogue of Microorganisms (GCM) 10K type strain sequencing project: providing services to taxonomists for standard genome sequencing and annotation.</title>
        <authorList>
            <consortium name="The Broad Institute Genomics Platform"/>
            <consortium name="The Broad Institute Genome Sequencing Center for Infectious Disease"/>
            <person name="Wu L."/>
            <person name="Ma J."/>
        </authorList>
    </citation>
    <scope>NUCLEOTIDE SEQUENCE [LARGE SCALE GENOMIC DNA]</scope>
    <source>
        <strain evidence="8">JCM 17111</strain>
    </source>
</reference>
<dbReference type="InterPro" id="IPR002797">
    <property type="entry name" value="Polysacc_synth"/>
</dbReference>
<comment type="subcellular location">
    <subcellularLocation>
        <location evidence="1">Cell membrane</location>
        <topology evidence="1">Multi-pass membrane protein</topology>
    </subcellularLocation>
</comment>
<dbReference type="PANTHER" id="PTHR30250:SF11">
    <property type="entry name" value="O-ANTIGEN TRANSPORTER-RELATED"/>
    <property type="match status" value="1"/>
</dbReference>
<feature type="transmembrane region" description="Helical" evidence="6">
    <location>
        <begin position="80"/>
        <end position="100"/>
    </location>
</feature>
<keyword evidence="5 6" id="KW-0472">Membrane</keyword>
<evidence type="ECO:0000256" key="5">
    <source>
        <dbReference type="ARBA" id="ARBA00023136"/>
    </source>
</evidence>
<feature type="transmembrane region" description="Helical" evidence="6">
    <location>
        <begin position="422"/>
        <end position="440"/>
    </location>
</feature>
<feature type="transmembrane region" description="Helical" evidence="6">
    <location>
        <begin position="446"/>
        <end position="468"/>
    </location>
</feature>
<feature type="transmembrane region" description="Helical" evidence="6">
    <location>
        <begin position="217"/>
        <end position="235"/>
    </location>
</feature>
<keyword evidence="2" id="KW-1003">Cell membrane</keyword>
<keyword evidence="4 6" id="KW-1133">Transmembrane helix</keyword>
<comment type="caution">
    <text evidence="7">The sequence shown here is derived from an EMBL/GenBank/DDBJ whole genome shotgun (WGS) entry which is preliminary data.</text>
</comment>
<feature type="transmembrane region" description="Helical" evidence="6">
    <location>
        <begin position="120"/>
        <end position="140"/>
    </location>
</feature>
<gene>
    <name evidence="7" type="ORF">GCM10022395_24300</name>
</gene>
<dbReference type="EMBL" id="BAABCY010000066">
    <property type="protein sequence ID" value="GAA3574304.1"/>
    <property type="molecule type" value="Genomic_DNA"/>
</dbReference>
<organism evidence="7 8">
    <name type="scientific">Snuella lapsa</name>
    <dbReference type="NCBI Taxonomy" id="870481"/>
    <lineage>
        <taxon>Bacteria</taxon>
        <taxon>Pseudomonadati</taxon>
        <taxon>Bacteroidota</taxon>
        <taxon>Flavobacteriia</taxon>
        <taxon>Flavobacteriales</taxon>
        <taxon>Flavobacteriaceae</taxon>
        <taxon>Snuella</taxon>
    </lineage>
</organism>
<sequence>MGIVVSQSIKNTITTYLGFGIGAINVLFLFTNFISDIYFGLITFIFSTANVMMPLMAFGVHNTIIKFYSSFKTRQSQNSFLTIMLILPLVVILPFGMIGYMAFDTISEWLTKENPIIENYIWLIYISAIAFAYFEIFYAWSRVQMQSVLGNFMKELFHRIATTILLFCLYFKMLNVDQLIYSIVGVYIIRLVVMALYAFSIRRPAFKFTKLSGIRDILNYSALIIIAGSVANVILEIDKFMLGHYIQIENVAYYGVAIYIASVIGVPSRAMHQITSPLTAKLLNENDRIELKSLYQKSSLNLFIVSGLIFLLIVLNINELYLLIPEKFSGGLLIVILIGVAKLTDNLLGNNNAILFNSDYYRMVLLLGGGLVFVTVVLNTLFIPVFGINGAAYATFISVMFYNISKVLFVKYSFKMQPFTKSTFGVLVLIVLCFFTFYFWDFSFHPLINIGLKSLIVSLIYGYVVYYFKISKIVNSLLDRFLRRN</sequence>
<keyword evidence="3 6" id="KW-0812">Transmembrane</keyword>
<evidence type="ECO:0000256" key="4">
    <source>
        <dbReference type="ARBA" id="ARBA00022989"/>
    </source>
</evidence>
<evidence type="ECO:0000256" key="2">
    <source>
        <dbReference type="ARBA" id="ARBA00022475"/>
    </source>
</evidence>
<dbReference type="RefSeq" id="WP_345006463.1">
    <property type="nucleotide sequence ID" value="NZ_BAABCY010000066.1"/>
</dbReference>
<evidence type="ECO:0000313" key="8">
    <source>
        <dbReference type="Proteomes" id="UP001500954"/>
    </source>
</evidence>
<accession>A0ABP6Y0G9</accession>
<dbReference type="Pfam" id="PF01943">
    <property type="entry name" value="Polysacc_synt"/>
    <property type="match status" value="1"/>
</dbReference>
<protein>
    <submittedName>
        <fullName evidence="7">Flippase</fullName>
    </submittedName>
</protein>
<feature type="transmembrane region" description="Helical" evidence="6">
    <location>
        <begin position="360"/>
        <end position="385"/>
    </location>
</feature>
<dbReference type="InterPro" id="IPR050833">
    <property type="entry name" value="Poly_Biosynth_Transport"/>
</dbReference>
<evidence type="ECO:0000256" key="6">
    <source>
        <dbReference type="SAM" id="Phobius"/>
    </source>
</evidence>
<feature type="transmembrane region" description="Helical" evidence="6">
    <location>
        <begin position="12"/>
        <end position="31"/>
    </location>
</feature>
<evidence type="ECO:0000313" key="7">
    <source>
        <dbReference type="EMBL" id="GAA3574304.1"/>
    </source>
</evidence>
<evidence type="ECO:0000256" key="3">
    <source>
        <dbReference type="ARBA" id="ARBA00022692"/>
    </source>
</evidence>
<feature type="transmembrane region" description="Helical" evidence="6">
    <location>
        <begin position="179"/>
        <end position="197"/>
    </location>
</feature>
<feature type="transmembrane region" description="Helical" evidence="6">
    <location>
        <begin position="156"/>
        <end position="173"/>
    </location>
</feature>
<evidence type="ECO:0000256" key="1">
    <source>
        <dbReference type="ARBA" id="ARBA00004651"/>
    </source>
</evidence>
<dbReference type="Proteomes" id="UP001500954">
    <property type="component" value="Unassembled WGS sequence"/>
</dbReference>
<keyword evidence="8" id="KW-1185">Reference proteome</keyword>
<feature type="transmembrane region" description="Helical" evidence="6">
    <location>
        <begin position="330"/>
        <end position="348"/>
    </location>
</feature>
<name>A0ABP6Y0G9_9FLAO</name>
<proteinExistence type="predicted"/>
<feature type="transmembrane region" description="Helical" evidence="6">
    <location>
        <begin position="37"/>
        <end position="60"/>
    </location>
</feature>
<feature type="transmembrane region" description="Helical" evidence="6">
    <location>
        <begin position="300"/>
        <end position="324"/>
    </location>
</feature>
<feature type="transmembrane region" description="Helical" evidence="6">
    <location>
        <begin position="251"/>
        <end position="271"/>
    </location>
</feature>
<dbReference type="PANTHER" id="PTHR30250">
    <property type="entry name" value="PST FAMILY PREDICTED COLANIC ACID TRANSPORTER"/>
    <property type="match status" value="1"/>
</dbReference>
<feature type="transmembrane region" description="Helical" evidence="6">
    <location>
        <begin position="391"/>
        <end position="410"/>
    </location>
</feature>